<dbReference type="InterPro" id="IPR003593">
    <property type="entry name" value="AAA+_ATPase"/>
</dbReference>
<evidence type="ECO:0000313" key="7">
    <source>
        <dbReference type="Proteomes" id="UP000289841"/>
    </source>
</evidence>
<sequence length="226" mass="25775">MDSVTVCNLTVRFGKYEALKDVSFSLKKGDFLNVIGPNGSGKTTLIEVLTNLTTPSSGSITINEKKVGYLPQKLQTKKNFPITVKEVIYGGLDKIEKESTDNEIKKWLEIMNISHLINENMSILSGGQQQRVYIIRALISNPDLLILDEPTSALDPEFREGFYLFLNSLQKERNMTIINVTHDLSDTLKDNSLILYIDQEVKFFGESKEFKEFEHRGHKHVWVFTI</sequence>
<dbReference type="STRING" id="1278311.GCA_000428705_00487"/>
<dbReference type="AlphaFoldDB" id="A0A449BDJ2"/>
<dbReference type="SUPFAM" id="SSF52540">
    <property type="entry name" value="P-loop containing nucleoside triphosphate hydrolases"/>
    <property type="match status" value="1"/>
</dbReference>
<gene>
    <name evidence="6" type="primary">znuC</name>
    <name evidence="6" type="ORF">NCTC10138_00871</name>
</gene>
<dbReference type="SMART" id="SM00382">
    <property type="entry name" value="AAA"/>
    <property type="match status" value="1"/>
</dbReference>
<dbReference type="InterPro" id="IPR003439">
    <property type="entry name" value="ABC_transporter-like_ATP-bd"/>
</dbReference>
<dbReference type="GO" id="GO:0005524">
    <property type="term" value="F:ATP binding"/>
    <property type="evidence" value="ECO:0007669"/>
    <property type="project" value="UniProtKB-KW"/>
</dbReference>
<keyword evidence="7" id="KW-1185">Reference proteome</keyword>
<proteinExistence type="inferred from homology"/>
<keyword evidence="3" id="KW-0547">Nucleotide-binding</keyword>
<dbReference type="InterPro" id="IPR050153">
    <property type="entry name" value="Metal_Ion_Import_ABC"/>
</dbReference>
<dbReference type="GO" id="GO:0016887">
    <property type="term" value="F:ATP hydrolysis activity"/>
    <property type="evidence" value="ECO:0007669"/>
    <property type="project" value="InterPro"/>
</dbReference>
<dbReference type="Gene3D" id="3.40.50.300">
    <property type="entry name" value="P-loop containing nucleotide triphosphate hydrolases"/>
    <property type="match status" value="1"/>
</dbReference>
<reference evidence="6 7" key="1">
    <citation type="submission" date="2019-01" db="EMBL/GenBank/DDBJ databases">
        <authorList>
            <consortium name="Pathogen Informatics"/>
        </authorList>
    </citation>
    <scope>NUCLEOTIDE SEQUENCE [LARGE SCALE GENOMIC DNA]</scope>
    <source>
        <strain evidence="6 7">NCTC10138</strain>
    </source>
</reference>
<evidence type="ECO:0000256" key="3">
    <source>
        <dbReference type="ARBA" id="ARBA00022741"/>
    </source>
</evidence>
<keyword evidence="4" id="KW-0067">ATP-binding</keyword>
<dbReference type="EC" id="3.6.3.-" evidence="6"/>
<dbReference type="EMBL" id="LR215048">
    <property type="protein sequence ID" value="VEU80498.1"/>
    <property type="molecule type" value="Genomic_DNA"/>
</dbReference>
<comment type="similarity">
    <text evidence="1">Belongs to the ABC transporter superfamily.</text>
</comment>
<dbReference type="InterPro" id="IPR027417">
    <property type="entry name" value="P-loop_NTPase"/>
</dbReference>
<dbReference type="PANTHER" id="PTHR42734:SF17">
    <property type="entry name" value="METAL TRANSPORT SYSTEM ATP-BINDING PROTEIN TM_0124-RELATED"/>
    <property type="match status" value="1"/>
</dbReference>
<evidence type="ECO:0000256" key="2">
    <source>
        <dbReference type="ARBA" id="ARBA00022448"/>
    </source>
</evidence>
<dbReference type="PANTHER" id="PTHR42734">
    <property type="entry name" value="METAL TRANSPORT SYSTEM ATP-BINDING PROTEIN TM_0124-RELATED"/>
    <property type="match status" value="1"/>
</dbReference>
<protein>
    <submittedName>
        <fullName evidence="6">ABC transporter ATP binding protein</fullName>
        <ecNumber evidence="6">3.6.3.-</ecNumber>
    </submittedName>
</protein>
<dbReference type="KEGG" id="aaxa:NCTC10138_00871"/>
<dbReference type="PROSITE" id="PS50893">
    <property type="entry name" value="ABC_TRANSPORTER_2"/>
    <property type="match status" value="1"/>
</dbReference>
<dbReference type="Pfam" id="PF00005">
    <property type="entry name" value="ABC_tran"/>
    <property type="match status" value="1"/>
</dbReference>
<dbReference type="OrthoDB" id="388394at2"/>
<evidence type="ECO:0000256" key="1">
    <source>
        <dbReference type="ARBA" id="ARBA00005417"/>
    </source>
</evidence>
<evidence type="ECO:0000313" key="6">
    <source>
        <dbReference type="EMBL" id="VEU80498.1"/>
    </source>
</evidence>
<feature type="domain" description="ABC transporter" evidence="5">
    <location>
        <begin position="4"/>
        <end position="223"/>
    </location>
</feature>
<accession>A0A449BDJ2</accession>
<keyword evidence="2" id="KW-0813">Transport</keyword>
<evidence type="ECO:0000256" key="4">
    <source>
        <dbReference type="ARBA" id="ARBA00022840"/>
    </source>
</evidence>
<evidence type="ECO:0000259" key="5">
    <source>
        <dbReference type="PROSITE" id="PS50893"/>
    </source>
</evidence>
<name>A0A449BDJ2_HAPAX</name>
<dbReference type="Proteomes" id="UP000289841">
    <property type="component" value="Chromosome"/>
</dbReference>
<keyword evidence="6" id="KW-0378">Hydrolase</keyword>
<organism evidence="6 7">
    <name type="scientific">Haploplasma axanthum</name>
    <name type="common">Acholeplasma axanthum</name>
    <dbReference type="NCBI Taxonomy" id="29552"/>
    <lineage>
        <taxon>Bacteria</taxon>
        <taxon>Bacillati</taxon>
        <taxon>Mycoplasmatota</taxon>
        <taxon>Mollicutes</taxon>
        <taxon>Acholeplasmatales</taxon>
        <taxon>Acholeplasmataceae</taxon>
        <taxon>Haploplasma</taxon>
    </lineage>
</organism>